<dbReference type="EC" id="3.4.24.-" evidence="9"/>
<evidence type="ECO:0000256" key="2">
    <source>
        <dbReference type="ARBA" id="ARBA00022670"/>
    </source>
</evidence>
<dbReference type="OrthoDB" id="291007at2759"/>
<feature type="domain" description="Peptidase M12A" evidence="10">
    <location>
        <begin position="1"/>
        <end position="193"/>
    </location>
</feature>
<evidence type="ECO:0000256" key="3">
    <source>
        <dbReference type="ARBA" id="ARBA00022723"/>
    </source>
</evidence>
<comment type="caution">
    <text evidence="8">Lacks conserved residue(s) required for the propagation of feature annotation.</text>
</comment>
<dbReference type="Proteomes" id="UP000285301">
    <property type="component" value="Unassembled WGS sequence"/>
</dbReference>
<comment type="function">
    <text evidence="7">Zinc metalloprotease. Provoques deadhesion of endothelial cells from cell cultures, and also degradation of fibronectin, fibrinogen and gelatin in vitro. Its role in the venom is not fully understood but it might act as a spreading factor that facilitates diffusion of other venom toxins. Alternatively, it might be involved in the proteolytic processing of other venom toxins or it might play a role in extra-oral digestion of prey.</text>
</comment>
<dbReference type="PROSITE" id="PS51864">
    <property type="entry name" value="ASTACIN"/>
    <property type="match status" value="2"/>
</dbReference>
<feature type="binding site" evidence="8">
    <location>
        <position position="94"/>
    </location>
    <ligand>
        <name>Zn(2+)</name>
        <dbReference type="ChEBI" id="CHEBI:29105"/>
        <note>catalytic</note>
    </ligand>
</feature>
<dbReference type="Gene3D" id="2.60.120.200">
    <property type="match status" value="1"/>
</dbReference>
<name>A0A3S3PKW3_9ACAR</name>
<keyword evidence="5 8" id="KW-0862">Zinc</keyword>
<accession>A0A3S3PKW3</accession>
<organism evidence="11 12">
    <name type="scientific">Dinothrombium tinctorium</name>
    <dbReference type="NCBI Taxonomy" id="1965070"/>
    <lineage>
        <taxon>Eukaryota</taxon>
        <taxon>Metazoa</taxon>
        <taxon>Ecdysozoa</taxon>
        <taxon>Arthropoda</taxon>
        <taxon>Chelicerata</taxon>
        <taxon>Arachnida</taxon>
        <taxon>Acari</taxon>
        <taxon>Acariformes</taxon>
        <taxon>Trombidiformes</taxon>
        <taxon>Prostigmata</taxon>
        <taxon>Anystina</taxon>
        <taxon>Parasitengona</taxon>
        <taxon>Trombidioidea</taxon>
        <taxon>Trombidiidae</taxon>
        <taxon>Dinothrombium</taxon>
    </lineage>
</organism>
<keyword evidence="3 8" id="KW-0479">Metal-binding</keyword>
<dbReference type="InterPro" id="IPR006026">
    <property type="entry name" value="Peptidase_Metallo"/>
</dbReference>
<dbReference type="PRINTS" id="PR00480">
    <property type="entry name" value="ASTACIN"/>
</dbReference>
<keyword evidence="4 8" id="KW-0378">Hydrolase</keyword>
<feature type="binding site" evidence="8">
    <location>
        <position position="424"/>
    </location>
    <ligand>
        <name>Zn(2+)</name>
        <dbReference type="ChEBI" id="CHEBI:29105"/>
        <note>catalytic</note>
    </ligand>
</feature>
<feature type="binding site" evidence="8">
    <location>
        <position position="434"/>
    </location>
    <ligand>
        <name>Zn(2+)</name>
        <dbReference type="ChEBI" id="CHEBI:29105"/>
        <note>catalytic</note>
    </ligand>
</feature>
<dbReference type="GO" id="GO:0006508">
    <property type="term" value="P:proteolysis"/>
    <property type="evidence" value="ECO:0007669"/>
    <property type="project" value="UniProtKB-KW"/>
</dbReference>
<evidence type="ECO:0000256" key="4">
    <source>
        <dbReference type="ARBA" id="ARBA00022801"/>
    </source>
</evidence>
<sequence>MENGRILIEFYTRGALEDKHHRIIYLATTKISQHTCISYAPLTGNVKLDEFHLLFIKGNNICHAWKPNNYRKELRINIENCKDSIANYMHVLMHTLNFYHENQRADAEKYVRINWENIRDEHLEGFKRFEKEDWETYTNITYSQLFPYDYKSLLHLSTLSGKYIEYKNRESIKTNWDLSDIDEDELNFFYNCANVKRSMKNLNETLNQDEFCYRINSSKINLVYYNRYSYYFEAPPVTFIRIYTIRQIYFAPFEHGFCLAFTYKMWGDGKAILEVGEALNQTYWSPIAAFSYDSNDDPEYSEWKTAIIFLPSLKFGRYVNFSFAGSIYKGGNIGLDNITVSTCSFNEDYINLDEPNVEFPNILNILDLGEVEFTDHHLERGYISYFGERILQYKRRPLKMENGRIVIEYYTQVDCEKDIPTFIHEIMHTLNFDHENNRPDADQYVKINWESIPKKYVHGFRKWHFDDWETNTNSSYSKMFPYDFKSVMHYYSGLNKFIVKKNGESIEKNWELSNIDKDELNFFYNCERVKKSMKNLNTLNQNEFCYRINSSKINLVFYNFAGSIYKGGNIGLDNITVFTCSYNEDYITLEDQPNLEFPNIMNIENAL</sequence>
<dbReference type="Pfam" id="PF01400">
    <property type="entry name" value="Astacin"/>
    <property type="match status" value="2"/>
</dbReference>
<evidence type="ECO:0000313" key="11">
    <source>
        <dbReference type="EMBL" id="RWS11778.1"/>
    </source>
</evidence>
<dbReference type="Gene3D" id="3.40.390.10">
    <property type="entry name" value="Collagenase (Catalytic Domain)"/>
    <property type="match status" value="2"/>
</dbReference>
<reference evidence="11 12" key="1">
    <citation type="journal article" date="2018" name="Gigascience">
        <title>Genomes of trombidid mites reveal novel predicted allergens and laterally-transferred genes associated with secondary metabolism.</title>
        <authorList>
            <person name="Dong X."/>
            <person name="Chaisiri K."/>
            <person name="Xia D."/>
            <person name="Armstrong S.D."/>
            <person name="Fang Y."/>
            <person name="Donnelly M.J."/>
            <person name="Kadowaki T."/>
            <person name="McGarry J.W."/>
            <person name="Darby A.C."/>
            <person name="Makepeace B.L."/>
        </authorList>
    </citation>
    <scope>NUCLEOTIDE SEQUENCE [LARGE SCALE GENOMIC DNA]</scope>
    <source>
        <strain evidence="11">UoL-WK</strain>
    </source>
</reference>
<dbReference type="AlphaFoldDB" id="A0A3S3PKW3"/>
<protein>
    <recommendedName>
        <fullName evidence="9">Metalloendopeptidase</fullName>
        <ecNumber evidence="9">3.4.24.-</ecNumber>
    </recommendedName>
</protein>
<evidence type="ECO:0000313" key="12">
    <source>
        <dbReference type="Proteomes" id="UP000285301"/>
    </source>
</evidence>
<feature type="active site" evidence="8">
    <location>
        <position position="425"/>
    </location>
</feature>
<keyword evidence="12" id="KW-1185">Reference proteome</keyword>
<comment type="cofactor">
    <cofactor evidence="8 9">
        <name>Zn(2+)</name>
        <dbReference type="ChEBI" id="CHEBI:29105"/>
    </cofactor>
    <text evidence="8 9">Binds 1 zinc ion per subunit.</text>
</comment>
<keyword evidence="2 8" id="KW-0645">Protease</keyword>
<feature type="binding site" evidence="8">
    <location>
        <position position="428"/>
    </location>
    <ligand>
        <name>Zn(2+)</name>
        <dbReference type="ChEBI" id="CHEBI:29105"/>
        <note>catalytic</note>
    </ligand>
</feature>
<dbReference type="InterPro" id="IPR001506">
    <property type="entry name" value="Peptidase_M12A"/>
</dbReference>
<evidence type="ECO:0000256" key="5">
    <source>
        <dbReference type="ARBA" id="ARBA00022833"/>
    </source>
</evidence>
<dbReference type="GO" id="GO:0008270">
    <property type="term" value="F:zinc ion binding"/>
    <property type="evidence" value="ECO:0007669"/>
    <property type="project" value="UniProtKB-UniRule"/>
</dbReference>
<comment type="subunit">
    <text evidence="1">Monomer.</text>
</comment>
<evidence type="ECO:0000256" key="7">
    <source>
        <dbReference type="ARBA" id="ARBA00025529"/>
    </source>
</evidence>
<feature type="binding site" evidence="8">
    <location>
        <position position="90"/>
    </location>
    <ligand>
        <name>Zn(2+)</name>
        <dbReference type="ChEBI" id="CHEBI:29105"/>
        <note>catalytic</note>
    </ligand>
</feature>
<evidence type="ECO:0000256" key="8">
    <source>
        <dbReference type="PROSITE-ProRule" id="PRU01211"/>
    </source>
</evidence>
<gene>
    <name evidence="11" type="ORF">B4U79_03955</name>
</gene>
<evidence type="ECO:0000259" key="10">
    <source>
        <dbReference type="PROSITE" id="PS51864"/>
    </source>
</evidence>
<dbReference type="EMBL" id="NCKU01001572">
    <property type="protein sequence ID" value="RWS11778.1"/>
    <property type="molecule type" value="Genomic_DNA"/>
</dbReference>
<dbReference type="SMART" id="SM00235">
    <property type="entry name" value="ZnMc"/>
    <property type="match status" value="1"/>
</dbReference>
<dbReference type="SUPFAM" id="SSF55486">
    <property type="entry name" value="Metalloproteases ('zincins'), catalytic domain"/>
    <property type="match status" value="2"/>
</dbReference>
<dbReference type="GO" id="GO:0004222">
    <property type="term" value="F:metalloendopeptidase activity"/>
    <property type="evidence" value="ECO:0007669"/>
    <property type="project" value="UniProtKB-UniRule"/>
</dbReference>
<dbReference type="InterPro" id="IPR024079">
    <property type="entry name" value="MetalloPept_cat_dom_sf"/>
</dbReference>
<feature type="non-terminal residue" evidence="11">
    <location>
        <position position="607"/>
    </location>
</feature>
<feature type="domain" description="Peptidase M12A" evidence="10">
    <location>
        <begin position="405"/>
        <end position="527"/>
    </location>
</feature>
<feature type="binding site" evidence="8">
    <location>
        <position position="100"/>
    </location>
    <ligand>
        <name>Zn(2+)</name>
        <dbReference type="ChEBI" id="CHEBI:29105"/>
        <note>catalytic</note>
    </ligand>
</feature>
<evidence type="ECO:0000256" key="6">
    <source>
        <dbReference type="ARBA" id="ARBA00023049"/>
    </source>
</evidence>
<dbReference type="PANTHER" id="PTHR10127:SF780">
    <property type="entry name" value="METALLOENDOPEPTIDASE"/>
    <property type="match status" value="1"/>
</dbReference>
<comment type="caution">
    <text evidence="11">The sequence shown here is derived from an EMBL/GenBank/DDBJ whole genome shotgun (WGS) entry which is preliminary data.</text>
</comment>
<evidence type="ECO:0000256" key="9">
    <source>
        <dbReference type="RuleBase" id="RU361183"/>
    </source>
</evidence>
<evidence type="ECO:0000256" key="1">
    <source>
        <dbReference type="ARBA" id="ARBA00011245"/>
    </source>
</evidence>
<dbReference type="PANTHER" id="PTHR10127">
    <property type="entry name" value="DISCOIDIN, CUB, EGF, LAMININ , AND ZINC METALLOPROTEASE DOMAIN CONTAINING"/>
    <property type="match status" value="1"/>
</dbReference>
<proteinExistence type="predicted"/>
<dbReference type="STRING" id="1965070.A0A3S3PKW3"/>
<keyword evidence="6 8" id="KW-0482">Metalloprotease</keyword>